<dbReference type="EMBL" id="JASSZA010000001">
    <property type="protein sequence ID" value="KAK2121382.1"/>
    <property type="molecule type" value="Genomic_DNA"/>
</dbReference>
<evidence type="ECO:0008006" key="6">
    <source>
        <dbReference type="Google" id="ProtNLM"/>
    </source>
</evidence>
<evidence type="ECO:0000313" key="4">
    <source>
        <dbReference type="EMBL" id="KAK2121382.1"/>
    </source>
</evidence>
<dbReference type="PANTHER" id="PTHR11545:SF3">
    <property type="entry name" value="LARGE RIBOSOMAL SUBUNIT PROTEIN UL13"/>
    <property type="match status" value="1"/>
</dbReference>
<dbReference type="Gene3D" id="6.10.250.3250">
    <property type="match status" value="1"/>
</dbReference>
<evidence type="ECO:0000256" key="2">
    <source>
        <dbReference type="ARBA" id="ARBA00022980"/>
    </source>
</evidence>
<sequence length="155" mass="17964">MAEEQVLVLDGRGDLLGFVTAIMAKQARRYRIFRQTVRHASPQDQGGRVSWYRLKLFDGIPPNYDRKKADGGSSCPQSHASEATRKFSCLGHLAHKVGWKYQTVTTTLEEKRKEEAKIHYRNKKQLTRLWKLAEKDMKKKIDKYTEVLTTHGLLF</sequence>
<comment type="caution">
    <text evidence="4">The sequence shown here is derived from an EMBL/GenBank/DDBJ whole genome shotgun (WGS) entry which is preliminary data.</text>
</comment>
<dbReference type="PANTHER" id="PTHR11545">
    <property type="entry name" value="RIBOSOMAL PROTEIN L13"/>
    <property type="match status" value="1"/>
</dbReference>
<evidence type="ECO:0000256" key="1">
    <source>
        <dbReference type="ARBA" id="ARBA00006227"/>
    </source>
</evidence>
<dbReference type="SUPFAM" id="SSF52161">
    <property type="entry name" value="Ribosomal protein L13"/>
    <property type="match status" value="1"/>
</dbReference>
<keyword evidence="2" id="KW-0689">Ribosomal protein</keyword>
<dbReference type="InterPro" id="IPR036899">
    <property type="entry name" value="Ribosomal_uL13_sf"/>
</dbReference>
<keyword evidence="5" id="KW-1185">Reference proteome</keyword>
<reference evidence="4 5" key="1">
    <citation type="submission" date="2023-05" db="EMBL/GenBank/DDBJ databases">
        <title>B98-5 Cell Line De Novo Hybrid Assembly: An Optical Mapping Approach.</title>
        <authorList>
            <person name="Kananen K."/>
            <person name="Auerbach J.A."/>
            <person name="Kautto E."/>
            <person name="Blachly J.S."/>
        </authorList>
    </citation>
    <scope>NUCLEOTIDE SEQUENCE [LARGE SCALE GENOMIC DNA]</scope>
    <source>
        <strain evidence="4">B95-8</strain>
        <tissue evidence="4">Cell line</tissue>
    </source>
</reference>
<gene>
    <name evidence="4" type="ORF">P7K49_002768</name>
</gene>
<organism evidence="4 5">
    <name type="scientific">Saguinus oedipus</name>
    <name type="common">Cotton-top tamarin</name>
    <name type="synonym">Oedipomidas oedipus</name>
    <dbReference type="NCBI Taxonomy" id="9490"/>
    <lineage>
        <taxon>Eukaryota</taxon>
        <taxon>Metazoa</taxon>
        <taxon>Chordata</taxon>
        <taxon>Craniata</taxon>
        <taxon>Vertebrata</taxon>
        <taxon>Euteleostomi</taxon>
        <taxon>Mammalia</taxon>
        <taxon>Eutheria</taxon>
        <taxon>Euarchontoglires</taxon>
        <taxon>Primates</taxon>
        <taxon>Haplorrhini</taxon>
        <taxon>Platyrrhini</taxon>
        <taxon>Cebidae</taxon>
        <taxon>Callitrichinae</taxon>
        <taxon>Saguinus</taxon>
    </lineage>
</organism>
<dbReference type="Proteomes" id="UP001266305">
    <property type="component" value="Unassembled WGS sequence"/>
</dbReference>
<name>A0ABQ9WI91_SAGOE</name>
<evidence type="ECO:0000313" key="5">
    <source>
        <dbReference type="Proteomes" id="UP001266305"/>
    </source>
</evidence>
<evidence type="ECO:0000256" key="3">
    <source>
        <dbReference type="ARBA" id="ARBA00023274"/>
    </source>
</evidence>
<comment type="similarity">
    <text evidence="1">Belongs to the universal ribosomal protein uL13 family.</text>
</comment>
<protein>
    <recommendedName>
        <fullName evidence="6">60S ribosomal protein L13a</fullName>
    </recommendedName>
</protein>
<proteinExistence type="inferred from homology"/>
<dbReference type="InterPro" id="IPR005822">
    <property type="entry name" value="Ribosomal_uL13"/>
</dbReference>
<dbReference type="Gene3D" id="3.90.1180.10">
    <property type="entry name" value="Ribosomal protein L13"/>
    <property type="match status" value="1"/>
</dbReference>
<keyword evidence="3" id="KW-0687">Ribonucleoprotein</keyword>
<accession>A0ABQ9WI91</accession>